<reference evidence="3" key="1">
    <citation type="submission" date="2023-10" db="EMBL/GenBank/DDBJ databases">
        <title>Characterization and genome sequence of Mycobacterium intracellulare ABSURDO, a novel pathogenic isolate with three colony morphotypes that vary in growth and acid-fastness.</title>
        <authorList>
            <person name="Jude B.A."/>
            <person name="Robinson R.T."/>
        </authorList>
    </citation>
    <scope>NUCLEOTIDE SEQUENCE</scope>
    <source>
        <strain evidence="3">ABSURDO Component B</strain>
    </source>
</reference>
<dbReference type="Proteomes" id="UP001187143">
    <property type="component" value="Unassembled WGS sequence"/>
</dbReference>
<accession>A0AAE4R8A0</accession>
<evidence type="ECO:0000313" key="4">
    <source>
        <dbReference type="Proteomes" id="UP001187143"/>
    </source>
</evidence>
<comment type="caution">
    <text evidence="3">The sequence shown here is derived from an EMBL/GenBank/DDBJ whole genome shotgun (WGS) entry which is preliminary data.</text>
</comment>
<dbReference type="AlphaFoldDB" id="A0AAE4R8A0"/>
<name>A0AAE4R8A0_MYCIT</name>
<evidence type="ECO:0000259" key="2">
    <source>
        <dbReference type="Pfam" id="PF21722"/>
    </source>
</evidence>
<organism evidence="3 4">
    <name type="scientific">Mycobacterium intracellulare</name>
    <dbReference type="NCBI Taxonomy" id="1767"/>
    <lineage>
        <taxon>Bacteria</taxon>
        <taxon>Bacillati</taxon>
        <taxon>Actinomycetota</taxon>
        <taxon>Actinomycetes</taxon>
        <taxon>Mycobacteriales</taxon>
        <taxon>Mycobacteriaceae</taxon>
        <taxon>Mycobacterium</taxon>
        <taxon>Mycobacterium avium complex (MAC)</taxon>
    </lineage>
</organism>
<evidence type="ECO:0000313" key="3">
    <source>
        <dbReference type="EMBL" id="MDV7010840.1"/>
    </source>
</evidence>
<evidence type="ECO:0000256" key="1">
    <source>
        <dbReference type="SAM" id="MobiDB-lite"/>
    </source>
</evidence>
<feature type="domain" description="Glycine-rich" evidence="2">
    <location>
        <begin position="459"/>
        <end position="607"/>
    </location>
</feature>
<gene>
    <name evidence="3" type="ORF">R4F53_00775</name>
</gene>
<dbReference type="RefSeq" id="WP_317727151.1">
    <property type="nucleotide sequence ID" value="NZ_JAWLLC010000002.1"/>
</dbReference>
<feature type="region of interest" description="Disordered" evidence="1">
    <location>
        <begin position="561"/>
        <end position="594"/>
    </location>
</feature>
<proteinExistence type="predicted"/>
<dbReference type="InterPro" id="IPR049304">
    <property type="entry name" value="Gly_rich_dom"/>
</dbReference>
<dbReference type="Pfam" id="PF21722">
    <property type="entry name" value="Gly_rich_2"/>
    <property type="match status" value="1"/>
</dbReference>
<dbReference type="EMBL" id="JAWLLD010000001">
    <property type="protein sequence ID" value="MDV7010840.1"/>
    <property type="molecule type" value="Genomic_DNA"/>
</dbReference>
<protein>
    <recommendedName>
        <fullName evidence="2">Glycine-rich domain-containing protein</fullName>
    </recommendedName>
</protein>
<sequence length="643" mass="66484">MTTPNQSADLTFGNAPDLSGLVGVGAFQMGGGSTNYGQNVTDAFVQTLIHGPAVVLAQGFTSIEHFMGELANYLKTLPIEALRLFQAFIPGAVSSAFNTVASAVETIINALSIQNLKMMVSDFENWLASVFNILRAEVSQIFDAIAGAIVTPITSRVQQFIDWLAGIGNQFALLGNTVNGVMDNLWGGLMRALGIGKSPADVGNAAGQTADQLNAALSITELNNAILAIRNNKSIFSGIDETSESNFLIDSMFTGGADPKAIIPATAASVPVAYWRAAEVAKKGTISWFGKGVVGELRIDLYKANYETRTWDLVHTSPNLSLLTDATWQYNVYSIEAELDRIDVEASDVIGCAWRVVGSGTHNLGGVNAGAWMGDHPFAVPARPASTRTGVGPLAFDSTTYSNGIPWFGIGIIDGDVAPPVWAPQTRTFAGVPGGTGAATNYLGGSGLYIVPDLVRPGDIFDIVLVGDGGGGNYHLNGSGGGAGEWKAVRLIYGVDIPLTTKQFQILVGPGGDGGSLANDLGDWGLGSSVVIPGWGTIAAKGGGRSASGAYNGASPGDFEWQGKPYKGGGVTSAPPQNGVAPGGGGHNAGPVYQKGGTGAPGCVWVTVSQGDPSVVDLTPPAAPTLEIEAARYNELHLKAGNE</sequence>